<protein>
    <recommendedName>
        <fullName evidence="4">DUF4241 domain-containing protein</fullName>
    </recommendedName>
</protein>
<feature type="chain" id="PRO_5021300813" description="DUF4241 domain-containing protein" evidence="1">
    <location>
        <begin position="19"/>
        <end position="236"/>
    </location>
</feature>
<proteinExistence type="predicted"/>
<comment type="caution">
    <text evidence="2">The sequence shown here is derived from an EMBL/GenBank/DDBJ whole genome shotgun (WGS) entry which is preliminary data.</text>
</comment>
<dbReference type="Proteomes" id="UP000319486">
    <property type="component" value="Unassembled WGS sequence"/>
</dbReference>
<organism evidence="2 3">
    <name type="scientific">Rhodanobacter glycinis</name>
    <dbReference type="NCBI Taxonomy" id="582702"/>
    <lineage>
        <taxon>Bacteria</taxon>
        <taxon>Pseudomonadati</taxon>
        <taxon>Pseudomonadota</taxon>
        <taxon>Gammaproteobacteria</taxon>
        <taxon>Lysobacterales</taxon>
        <taxon>Rhodanobacteraceae</taxon>
        <taxon>Rhodanobacter</taxon>
    </lineage>
</organism>
<feature type="signal peptide" evidence="1">
    <location>
        <begin position="1"/>
        <end position="18"/>
    </location>
</feature>
<gene>
    <name evidence="2" type="ORF">EAH88_16270</name>
</gene>
<keyword evidence="3" id="KW-1185">Reference proteome</keyword>
<keyword evidence="1" id="KW-0732">Signal</keyword>
<evidence type="ECO:0000313" key="3">
    <source>
        <dbReference type="Proteomes" id="UP000319486"/>
    </source>
</evidence>
<evidence type="ECO:0008006" key="4">
    <source>
        <dbReference type="Google" id="ProtNLM"/>
    </source>
</evidence>
<evidence type="ECO:0000313" key="2">
    <source>
        <dbReference type="EMBL" id="TPG04927.1"/>
    </source>
</evidence>
<name>A0A502BVK2_9GAMM</name>
<accession>A0A502BVK2</accession>
<reference evidence="2 3" key="1">
    <citation type="journal article" date="2019" name="Environ. Microbiol.">
        <title>Species interactions and distinct microbial communities in high Arctic permafrost affected cryosols are associated with the CH4 and CO2 gas fluxes.</title>
        <authorList>
            <person name="Altshuler I."/>
            <person name="Hamel J."/>
            <person name="Turney S."/>
            <person name="Magnuson E."/>
            <person name="Levesque R."/>
            <person name="Greer C."/>
            <person name="Whyte L.G."/>
        </authorList>
    </citation>
    <scope>NUCLEOTIDE SEQUENCE [LARGE SCALE GENOMIC DNA]</scope>
    <source>
        <strain evidence="2 3">S13Y</strain>
    </source>
</reference>
<evidence type="ECO:0000256" key="1">
    <source>
        <dbReference type="SAM" id="SignalP"/>
    </source>
</evidence>
<dbReference type="EMBL" id="RCZO01000011">
    <property type="protein sequence ID" value="TPG04927.1"/>
    <property type="molecule type" value="Genomic_DNA"/>
</dbReference>
<dbReference type="AlphaFoldDB" id="A0A502BVK2"/>
<sequence>MACAALIGFALIGAVAHAAESYPRMAPVKAYLMERAQEIALARSAAPASISKDATVLVLTSTGYETAVTGTNGFVCWVARGFSGARDWPERWSPKIRAAGCDNPQAARSMTPIAKLRTAMTLAGRSDTEVADRIGAALRTGEIPPLGPGAMCYMMSKSSYLSDDGGHDMAHVMFYIPSKDGADWGANASGSPVFGGNYWFYTTDHQADAAKLPPLSVLLVGVATWSDGTPAAMPAM</sequence>